<keyword evidence="1" id="KW-1133">Transmembrane helix</keyword>
<protein>
    <submittedName>
        <fullName evidence="2">I-leader protein</fullName>
    </submittedName>
</protein>
<dbReference type="EMBL" id="MT791000">
    <property type="protein sequence ID" value="QOV03186.1"/>
    <property type="molecule type" value="Genomic_DNA"/>
</dbReference>
<accession>A0A7U3RXD1</accession>
<name>A0A7U3RXD1_9ADEN</name>
<feature type="transmembrane region" description="Helical" evidence="1">
    <location>
        <begin position="32"/>
        <end position="52"/>
    </location>
</feature>
<feature type="transmembrane region" description="Helical" evidence="1">
    <location>
        <begin position="72"/>
        <end position="93"/>
    </location>
</feature>
<dbReference type="Proteomes" id="UP000593616">
    <property type="component" value="Segment"/>
</dbReference>
<organism evidence="2 3">
    <name type="scientific">Human mastadenovirus F</name>
    <dbReference type="NCBI Taxonomy" id="130309"/>
    <lineage>
        <taxon>Viruses</taxon>
        <taxon>Varidnaviria</taxon>
        <taxon>Bamfordvirae</taxon>
        <taxon>Preplasmiviricota</taxon>
        <taxon>Polisuviricotina</taxon>
        <taxon>Pharingeaviricetes</taxon>
        <taxon>Rowavirales</taxon>
        <taxon>Adenoviridae</taxon>
        <taxon>Mastadenovirus</taxon>
        <taxon>Mastadenovirus faecale</taxon>
    </lineage>
</organism>
<evidence type="ECO:0000313" key="3">
    <source>
        <dbReference type="Proteomes" id="UP000593616"/>
    </source>
</evidence>
<reference evidence="2" key="1">
    <citation type="journal article" date="2020" name="J. Gen.">
        <title>Viral gastroenteritis in Tocantins, Brazil: characterizing the diversity of human adenovirus F through next-generation sequencing and bioinformatics.</title>
        <authorList>
            <person name="Tahmasebi R."/>
            <person name="Luchs A."/>
            <person name="Tardy K."/>
            <person name="Hefford P.M."/>
            <person name="Tinker R.J."/>
            <person name="Eilami O."/>
            <person name="de Padua Milagres F.A."/>
            <person name="Brustulin R."/>
            <person name="Teles M.D.A.R."/>
            <person name="Dos Santos Morais V."/>
            <person name="Moreira C.H.V."/>
            <person name="Buccheri R."/>
            <person name="Araujo E.L.L."/>
            <person name="Villanova F."/>
            <person name="Deng X."/>
            <person name="Sabino E.C."/>
            <person name="Delwart E."/>
            <person name="Leal E."/>
            <person name="Charlys da Costa A."/>
        </authorList>
    </citation>
    <scope>NUCLEOTIDE SEQUENCE [LARGE SCALE GENOMIC DNA]</scope>
    <source>
        <strain evidence="2">033-Araguaina</strain>
    </source>
</reference>
<evidence type="ECO:0000313" key="2">
    <source>
        <dbReference type="EMBL" id="QOV03186.1"/>
    </source>
</evidence>
<evidence type="ECO:0000256" key="1">
    <source>
        <dbReference type="SAM" id="Phobius"/>
    </source>
</evidence>
<proteinExistence type="predicted"/>
<keyword evidence="1" id="KW-0812">Transmembrane</keyword>
<keyword evidence="1" id="KW-0472">Membrane</keyword>
<sequence length="163" mass="17711">MRADRKEIDFLPPAGGVGVDMMKVEVSPADRAFVLIFVKAGAILAALHALHLLNEVYLSPTYEKSEREVEKILSVLPFTLVALFCTCTLLLWVDDGGNDNAPRATGPDLNAGHLQLESKSADLGTVQGVQEGLVQISGHRSKVDLQETGKGRCQAAMKLDFHW</sequence>